<dbReference type="InterPro" id="IPR036388">
    <property type="entry name" value="WH-like_DNA-bd_sf"/>
</dbReference>
<gene>
    <name evidence="6" type="ORF">BVG79_p1000014</name>
</gene>
<dbReference type="SUPFAM" id="SSF53850">
    <property type="entry name" value="Periplasmic binding protein-like II"/>
    <property type="match status" value="1"/>
</dbReference>
<reference evidence="6 7" key="1">
    <citation type="submission" date="2017-02" db="EMBL/GenBank/DDBJ databases">
        <title>Ketogulonicigenium robustum SPU B003 Genome sequencing and assembly.</title>
        <authorList>
            <person name="Li Y."/>
            <person name="Liu L."/>
            <person name="Wang C."/>
            <person name="Zhang M."/>
            <person name="Zhang T."/>
            <person name="Zhang Y."/>
        </authorList>
    </citation>
    <scope>NUCLEOTIDE SEQUENCE [LARGE SCALE GENOMIC DNA]</scope>
    <source>
        <strain evidence="6 7">SPU_B003</strain>
        <plasmid evidence="6 7">unnamed1</plasmid>
    </source>
</reference>
<dbReference type="SUPFAM" id="SSF46785">
    <property type="entry name" value="Winged helix' DNA-binding domain"/>
    <property type="match status" value="1"/>
</dbReference>
<evidence type="ECO:0000256" key="1">
    <source>
        <dbReference type="ARBA" id="ARBA00009437"/>
    </source>
</evidence>
<comment type="similarity">
    <text evidence="1">Belongs to the LysR transcriptional regulatory family.</text>
</comment>
<dbReference type="PRINTS" id="PR00039">
    <property type="entry name" value="HTHLYSR"/>
</dbReference>
<evidence type="ECO:0000313" key="6">
    <source>
        <dbReference type="EMBL" id="ARO15816.1"/>
    </source>
</evidence>
<dbReference type="GO" id="GO:0003700">
    <property type="term" value="F:DNA-binding transcription factor activity"/>
    <property type="evidence" value="ECO:0007669"/>
    <property type="project" value="InterPro"/>
</dbReference>
<evidence type="ECO:0000259" key="5">
    <source>
        <dbReference type="PROSITE" id="PS50931"/>
    </source>
</evidence>
<protein>
    <submittedName>
        <fullName evidence="6">LysR family transcriptional regulator</fullName>
    </submittedName>
</protein>
<dbReference type="PANTHER" id="PTHR30126:SF2">
    <property type="entry name" value="HTH-TYPE TRANSCRIPTIONAL REGULATOR YJIE"/>
    <property type="match status" value="1"/>
</dbReference>
<dbReference type="EMBL" id="CP019938">
    <property type="protein sequence ID" value="ARO15816.1"/>
    <property type="molecule type" value="Genomic_DNA"/>
</dbReference>
<sequence length="307" mass="34162">MESKWLEDFLVLAAQRHFGRAADIRNVTQSALSRRIKLLENWLGAPLIDRQTQPVTLTAAGAKFLPRAEELMALTTLAREEARPPLASEHDMMTVCMMSTLSITTFPRLVAQLEEKGEHFRFRFVNASTTLPDTLDVLRSGAVDFLLTYAHPNVTALQSLHDLPHITLGSERCIPVSVPDQAGKPRFDLRQTQMPVDYLSYQNNSFFASALPDVISGGRFTLRTVYENALSAALLAAARVGLGVAWIPEALLGDDLTSGRLVRAADPAFDLLVEIRLYQSTPRKSRSKARFWRNVSQLAPQPHSILE</sequence>
<keyword evidence="2" id="KW-0805">Transcription regulation</keyword>
<organism evidence="6 7">
    <name type="scientific">Ketogulonicigenium robustum</name>
    <dbReference type="NCBI Taxonomy" id="92947"/>
    <lineage>
        <taxon>Bacteria</taxon>
        <taxon>Pseudomonadati</taxon>
        <taxon>Pseudomonadota</taxon>
        <taxon>Alphaproteobacteria</taxon>
        <taxon>Rhodobacterales</taxon>
        <taxon>Roseobacteraceae</taxon>
        <taxon>Ketogulonicigenium</taxon>
    </lineage>
</organism>
<keyword evidence="3" id="KW-0238">DNA-binding</keyword>
<dbReference type="Pfam" id="PF03466">
    <property type="entry name" value="LysR_substrate"/>
    <property type="match status" value="1"/>
</dbReference>
<evidence type="ECO:0000256" key="2">
    <source>
        <dbReference type="ARBA" id="ARBA00023015"/>
    </source>
</evidence>
<dbReference type="KEGG" id="kro:BVG79_p1000014"/>
<dbReference type="PANTHER" id="PTHR30126">
    <property type="entry name" value="HTH-TYPE TRANSCRIPTIONAL REGULATOR"/>
    <property type="match status" value="1"/>
</dbReference>
<dbReference type="Proteomes" id="UP000242447">
    <property type="component" value="Plasmid unnamed1"/>
</dbReference>
<accession>A0A1W6P2V5</accession>
<dbReference type="Gene3D" id="3.40.190.10">
    <property type="entry name" value="Periplasmic binding protein-like II"/>
    <property type="match status" value="2"/>
</dbReference>
<evidence type="ECO:0000256" key="3">
    <source>
        <dbReference type="ARBA" id="ARBA00023125"/>
    </source>
</evidence>
<dbReference type="Pfam" id="PF00126">
    <property type="entry name" value="HTH_1"/>
    <property type="match status" value="1"/>
</dbReference>
<dbReference type="GO" id="GO:0000976">
    <property type="term" value="F:transcription cis-regulatory region binding"/>
    <property type="evidence" value="ECO:0007669"/>
    <property type="project" value="TreeGrafter"/>
</dbReference>
<keyword evidence="7" id="KW-1185">Reference proteome</keyword>
<dbReference type="InterPro" id="IPR036390">
    <property type="entry name" value="WH_DNA-bd_sf"/>
</dbReference>
<keyword evidence="6" id="KW-0614">Plasmid</keyword>
<evidence type="ECO:0000313" key="7">
    <source>
        <dbReference type="Proteomes" id="UP000242447"/>
    </source>
</evidence>
<dbReference type="RefSeq" id="WP_085787407.1">
    <property type="nucleotide sequence ID" value="NZ_CP019938.1"/>
</dbReference>
<dbReference type="Gene3D" id="1.10.10.10">
    <property type="entry name" value="Winged helix-like DNA-binding domain superfamily/Winged helix DNA-binding domain"/>
    <property type="match status" value="1"/>
</dbReference>
<dbReference type="InterPro" id="IPR000847">
    <property type="entry name" value="LysR_HTH_N"/>
</dbReference>
<geneLocation type="plasmid" evidence="6">
    <name>unnamed1</name>
</geneLocation>
<evidence type="ECO:0000256" key="4">
    <source>
        <dbReference type="ARBA" id="ARBA00023163"/>
    </source>
</evidence>
<name>A0A1W6P2V5_9RHOB</name>
<keyword evidence="4" id="KW-0804">Transcription</keyword>
<dbReference type="InterPro" id="IPR005119">
    <property type="entry name" value="LysR_subst-bd"/>
</dbReference>
<feature type="domain" description="HTH lysR-type" evidence="5">
    <location>
        <begin position="1"/>
        <end position="58"/>
    </location>
</feature>
<proteinExistence type="inferred from homology"/>
<dbReference type="AlphaFoldDB" id="A0A1W6P2V5"/>
<dbReference type="PROSITE" id="PS50931">
    <property type="entry name" value="HTH_LYSR"/>
    <property type="match status" value="1"/>
</dbReference>